<dbReference type="InterPro" id="IPR039425">
    <property type="entry name" value="RNA_pol_sigma-70-like"/>
</dbReference>
<dbReference type="Pfam" id="PF04542">
    <property type="entry name" value="Sigma70_r2"/>
    <property type="match status" value="1"/>
</dbReference>
<evidence type="ECO:0000313" key="8">
    <source>
        <dbReference type="Proteomes" id="UP001501207"/>
    </source>
</evidence>
<proteinExistence type="inferred from homology"/>
<evidence type="ECO:0000259" key="5">
    <source>
        <dbReference type="Pfam" id="PF04542"/>
    </source>
</evidence>
<dbReference type="PANTHER" id="PTHR43133">
    <property type="entry name" value="RNA POLYMERASE ECF-TYPE SIGMA FACTO"/>
    <property type="match status" value="1"/>
</dbReference>
<dbReference type="InterPro" id="IPR014327">
    <property type="entry name" value="RNA_pol_sigma70_bacteroid"/>
</dbReference>
<dbReference type="InterPro" id="IPR013325">
    <property type="entry name" value="RNA_pol_sigma_r2"/>
</dbReference>
<evidence type="ECO:0000259" key="6">
    <source>
        <dbReference type="Pfam" id="PF08281"/>
    </source>
</evidence>
<dbReference type="Pfam" id="PF08281">
    <property type="entry name" value="Sigma70_r4_2"/>
    <property type="match status" value="1"/>
</dbReference>
<keyword evidence="4" id="KW-0804">Transcription</keyword>
<keyword evidence="8" id="KW-1185">Reference proteome</keyword>
<evidence type="ECO:0000256" key="2">
    <source>
        <dbReference type="ARBA" id="ARBA00023015"/>
    </source>
</evidence>
<accession>A0ABP8G188</accession>
<dbReference type="InterPro" id="IPR036388">
    <property type="entry name" value="WH-like_DNA-bd_sf"/>
</dbReference>
<name>A0ABP8G188_9BACT</name>
<reference evidence="8" key="1">
    <citation type="journal article" date="2019" name="Int. J. Syst. Evol. Microbiol.">
        <title>The Global Catalogue of Microorganisms (GCM) 10K type strain sequencing project: providing services to taxonomists for standard genome sequencing and annotation.</title>
        <authorList>
            <consortium name="The Broad Institute Genomics Platform"/>
            <consortium name="The Broad Institute Genome Sequencing Center for Infectious Disease"/>
            <person name="Wu L."/>
            <person name="Ma J."/>
        </authorList>
    </citation>
    <scope>NUCLEOTIDE SEQUENCE [LARGE SCALE GENOMIC DNA]</scope>
    <source>
        <strain evidence="8">JCM 17664</strain>
    </source>
</reference>
<feature type="domain" description="RNA polymerase sigma factor 70 region 4 type 2" evidence="6">
    <location>
        <begin position="126"/>
        <end position="174"/>
    </location>
</feature>
<evidence type="ECO:0000313" key="7">
    <source>
        <dbReference type="EMBL" id="GAA4315239.1"/>
    </source>
</evidence>
<dbReference type="NCBIfam" id="TIGR02985">
    <property type="entry name" value="Sig70_bacteroi1"/>
    <property type="match status" value="1"/>
</dbReference>
<dbReference type="InterPro" id="IPR014284">
    <property type="entry name" value="RNA_pol_sigma-70_dom"/>
</dbReference>
<dbReference type="InterPro" id="IPR013249">
    <property type="entry name" value="RNA_pol_sigma70_r4_t2"/>
</dbReference>
<comment type="similarity">
    <text evidence="1">Belongs to the sigma-70 factor family. ECF subfamily.</text>
</comment>
<evidence type="ECO:0000256" key="4">
    <source>
        <dbReference type="ARBA" id="ARBA00023163"/>
    </source>
</evidence>
<dbReference type="NCBIfam" id="TIGR02937">
    <property type="entry name" value="sigma70-ECF"/>
    <property type="match status" value="1"/>
</dbReference>
<dbReference type="InterPro" id="IPR013324">
    <property type="entry name" value="RNA_pol_sigma_r3/r4-like"/>
</dbReference>
<dbReference type="SUPFAM" id="SSF88659">
    <property type="entry name" value="Sigma3 and sigma4 domains of RNA polymerase sigma factors"/>
    <property type="match status" value="1"/>
</dbReference>
<dbReference type="Gene3D" id="1.10.1740.10">
    <property type="match status" value="1"/>
</dbReference>
<protein>
    <submittedName>
        <fullName evidence="7">RNA polymerase sigma-70 factor</fullName>
    </submittedName>
</protein>
<dbReference type="InterPro" id="IPR007627">
    <property type="entry name" value="RNA_pol_sigma70_r2"/>
</dbReference>
<dbReference type="EMBL" id="BAABFN010000006">
    <property type="protein sequence ID" value="GAA4315239.1"/>
    <property type="molecule type" value="Genomic_DNA"/>
</dbReference>
<gene>
    <name evidence="7" type="ORF">GCM10023143_26490</name>
</gene>
<sequence length="199" mass="22648">MYTPPPIPDDAALLSGLAAGDEAAFNMLFERYRDKLYGYLRKITKSAEVAEEIVVDIFVKLWEGRELAIQIRQMEPFLHKVAYHKAVDFLKTASRHARLQQAYLERLERSSEKTADDLLIDTECRKLLREAVNRLPPKRKLIYTLSREQGLTHDQIAAALNLSRNTVKNTMMAATRSISSFLQHQGLGKAALSLFFLLA</sequence>
<feature type="domain" description="RNA polymerase sigma-70 region 2" evidence="5">
    <location>
        <begin position="28"/>
        <end position="95"/>
    </location>
</feature>
<keyword evidence="3" id="KW-0731">Sigma factor</keyword>
<organism evidence="7 8">
    <name type="scientific">Compostibacter hankyongensis</name>
    <dbReference type="NCBI Taxonomy" id="1007089"/>
    <lineage>
        <taxon>Bacteria</taxon>
        <taxon>Pseudomonadati</taxon>
        <taxon>Bacteroidota</taxon>
        <taxon>Chitinophagia</taxon>
        <taxon>Chitinophagales</taxon>
        <taxon>Chitinophagaceae</taxon>
        <taxon>Compostibacter</taxon>
    </lineage>
</organism>
<dbReference type="Gene3D" id="1.10.10.10">
    <property type="entry name" value="Winged helix-like DNA-binding domain superfamily/Winged helix DNA-binding domain"/>
    <property type="match status" value="1"/>
</dbReference>
<comment type="caution">
    <text evidence="7">The sequence shown here is derived from an EMBL/GenBank/DDBJ whole genome shotgun (WGS) entry which is preliminary data.</text>
</comment>
<evidence type="ECO:0000256" key="1">
    <source>
        <dbReference type="ARBA" id="ARBA00010641"/>
    </source>
</evidence>
<dbReference type="SUPFAM" id="SSF88946">
    <property type="entry name" value="Sigma2 domain of RNA polymerase sigma factors"/>
    <property type="match status" value="1"/>
</dbReference>
<dbReference type="RefSeq" id="WP_344980087.1">
    <property type="nucleotide sequence ID" value="NZ_BAABFN010000006.1"/>
</dbReference>
<keyword evidence="2" id="KW-0805">Transcription regulation</keyword>
<evidence type="ECO:0000256" key="3">
    <source>
        <dbReference type="ARBA" id="ARBA00023082"/>
    </source>
</evidence>
<dbReference type="PANTHER" id="PTHR43133:SF46">
    <property type="entry name" value="RNA POLYMERASE SIGMA-70 FACTOR ECF SUBFAMILY"/>
    <property type="match status" value="1"/>
</dbReference>
<dbReference type="Proteomes" id="UP001501207">
    <property type="component" value="Unassembled WGS sequence"/>
</dbReference>